<dbReference type="InterPro" id="IPR058606">
    <property type="entry name" value="HTH_Cic_C"/>
</dbReference>
<feature type="region of interest" description="Disordered" evidence="8">
    <location>
        <begin position="306"/>
        <end position="392"/>
    </location>
</feature>
<name>A0A224Z207_9ACAR</name>
<feature type="region of interest" description="Disordered" evidence="8">
    <location>
        <begin position="1026"/>
        <end position="1060"/>
    </location>
</feature>
<feature type="DNA-binding region" description="HMG box" evidence="7">
    <location>
        <begin position="771"/>
        <end position="839"/>
    </location>
</feature>
<feature type="compositionally biased region" description="Pro residues" evidence="8">
    <location>
        <begin position="1788"/>
        <end position="1798"/>
    </location>
</feature>
<keyword evidence="2" id="KW-0597">Phosphoprotein</keyword>
<dbReference type="GO" id="GO:0000977">
    <property type="term" value="F:RNA polymerase II transcription regulatory region sequence-specific DNA binding"/>
    <property type="evidence" value="ECO:0007669"/>
    <property type="project" value="TreeGrafter"/>
</dbReference>
<dbReference type="Pfam" id="PF00505">
    <property type="entry name" value="HMG_box"/>
    <property type="match status" value="1"/>
</dbReference>
<feature type="compositionally biased region" description="Polar residues" evidence="8">
    <location>
        <begin position="1637"/>
        <end position="1654"/>
    </location>
</feature>
<dbReference type="Gene3D" id="1.10.30.10">
    <property type="entry name" value="High mobility group box domain"/>
    <property type="match status" value="1"/>
</dbReference>
<feature type="region of interest" description="Disordered" evidence="8">
    <location>
        <begin position="1252"/>
        <end position="1295"/>
    </location>
</feature>
<feature type="compositionally biased region" description="Low complexity" evidence="8">
    <location>
        <begin position="1276"/>
        <end position="1295"/>
    </location>
</feature>
<feature type="region of interest" description="Disordered" evidence="8">
    <location>
        <begin position="1762"/>
        <end position="1804"/>
    </location>
</feature>
<accession>A0A224Z207</accession>
<feature type="compositionally biased region" description="Basic and acidic residues" evidence="8">
    <location>
        <begin position="327"/>
        <end position="336"/>
    </location>
</feature>
<dbReference type="Pfam" id="PF25981">
    <property type="entry name" value="HTH_Cic_C"/>
    <property type="match status" value="1"/>
</dbReference>
<organism evidence="10">
    <name type="scientific">Rhipicephalus zambeziensis</name>
    <dbReference type="NCBI Taxonomy" id="60191"/>
    <lineage>
        <taxon>Eukaryota</taxon>
        <taxon>Metazoa</taxon>
        <taxon>Ecdysozoa</taxon>
        <taxon>Arthropoda</taxon>
        <taxon>Chelicerata</taxon>
        <taxon>Arachnida</taxon>
        <taxon>Acari</taxon>
        <taxon>Parasitiformes</taxon>
        <taxon>Ixodida</taxon>
        <taxon>Ixodoidea</taxon>
        <taxon>Ixodidae</taxon>
        <taxon>Rhipicephalinae</taxon>
        <taxon>Rhipicephalus</taxon>
        <taxon>Rhipicephalus</taxon>
    </lineage>
</organism>
<proteinExistence type="predicted"/>
<keyword evidence="3" id="KW-0805">Transcription regulation</keyword>
<dbReference type="Pfam" id="PF16090">
    <property type="entry name" value="DUF4819"/>
    <property type="match status" value="1"/>
</dbReference>
<dbReference type="GO" id="GO:0000981">
    <property type="term" value="F:DNA-binding transcription factor activity, RNA polymerase II-specific"/>
    <property type="evidence" value="ECO:0007669"/>
    <property type="project" value="TreeGrafter"/>
</dbReference>
<dbReference type="PANTHER" id="PTHR13059">
    <property type="entry name" value="HMG-BOX TRANSCRIPTION FACTOR BBX"/>
    <property type="match status" value="1"/>
</dbReference>
<keyword evidence="4 7" id="KW-0238">DNA-binding</keyword>
<feature type="compositionally biased region" description="Basic and acidic residues" evidence="8">
    <location>
        <begin position="1563"/>
        <end position="1575"/>
    </location>
</feature>
<evidence type="ECO:0000256" key="4">
    <source>
        <dbReference type="ARBA" id="ARBA00023125"/>
    </source>
</evidence>
<dbReference type="CDD" id="cd21990">
    <property type="entry name" value="HMG-box_CIC-like"/>
    <property type="match status" value="1"/>
</dbReference>
<feature type="compositionally biased region" description="Polar residues" evidence="8">
    <location>
        <begin position="909"/>
        <end position="918"/>
    </location>
</feature>
<feature type="compositionally biased region" description="Basic and acidic residues" evidence="8">
    <location>
        <begin position="877"/>
        <end position="891"/>
    </location>
</feature>
<feature type="compositionally biased region" description="Basic and acidic residues" evidence="8">
    <location>
        <begin position="460"/>
        <end position="469"/>
    </location>
</feature>
<dbReference type="InterPro" id="IPR052412">
    <property type="entry name" value="CC-Dev_Transcription_Reg"/>
</dbReference>
<dbReference type="PROSITE" id="PS50118">
    <property type="entry name" value="HMG_BOX_2"/>
    <property type="match status" value="1"/>
</dbReference>
<evidence type="ECO:0000259" key="9">
    <source>
        <dbReference type="PROSITE" id="PS50118"/>
    </source>
</evidence>
<keyword evidence="6 7" id="KW-0539">Nucleus</keyword>
<evidence type="ECO:0000256" key="1">
    <source>
        <dbReference type="ARBA" id="ARBA00022491"/>
    </source>
</evidence>
<feature type="region of interest" description="Disordered" evidence="8">
    <location>
        <begin position="871"/>
        <end position="933"/>
    </location>
</feature>
<dbReference type="FunFam" id="1.10.30.10:FF:000010">
    <property type="entry name" value="Capicua transcriptional repressor b"/>
    <property type="match status" value="1"/>
</dbReference>
<feature type="compositionally biased region" description="Polar residues" evidence="8">
    <location>
        <begin position="1762"/>
        <end position="1782"/>
    </location>
</feature>
<protein>
    <submittedName>
        <fullName evidence="10">Protein capicua</fullName>
    </submittedName>
</protein>
<dbReference type="GO" id="GO:0005634">
    <property type="term" value="C:nucleus"/>
    <property type="evidence" value="ECO:0007669"/>
    <property type="project" value="UniProtKB-UniRule"/>
</dbReference>
<feature type="compositionally biased region" description="Basic and acidic residues" evidence="8">
    <location>
        <begin position="1519"/>
        <end position="1530"/>
    </location>
</feature>
<evidence type="ECO:0000256" key="5">
    <source>
        <dbReference type="ARBA" id="ARBA00023163"/>
    </source>
</evidence>
<sequence>MERDLSSYQGSLDLKRKAEEKLLLEGPTVVQNIDPSYYRKKSAESGFDEEESRLDEELKKAASKLPKKRKFDFDFVDADAVFGGRNSSSTAEPVPGVDLRDWKGHRVLVRLNDLYVPAVIKDVASDRDVVVQLDSNQHSLFRVGDVFDTARLDVIGDHSPSPGQVTMGTQLCVRVEDNVYAEGVVAEIRSRPPVQYFVRFIKRPSGVSHDGVWVARAGLRLRQPPWWEDMELASSVSSSPMFQREPVPLLTPHLVEPNMPSLPPQQPVIQPHSVSVITDGIHRAMPVNLAGNLEMDRALDSVGTPRARKLTVGSSPTAVGDEDSSDDDLKTGRIEFDPNPSPSRLGFCPDNLTPRSRLATSSSTEMRVLTPRSPAAQQKYKKGDIVSTPNGIRKKFNGKQWRRLCSKEGCTKESQRRGYCSRHLSLKGKSGTAMRKGSAPAATSSSQQPPFPAGALRTGTGREWEESSRESISGSPGDRASRVQGRFDLDETEAANMLVSLGNSRSATPSSSASPPGRPELFAPIRHAAWPPDSHSPEGVFRPTTVVVHRPRVVKTSEPVSVIQHSLPPEKLIGEPQTTAAQMVLLQQALQQGRNSLSEALPTYSAIQVAPPKDMHAGINGQVAVVLQTPQQQQQQHPSPAHLLPVMPVITSNGEAQKDERALDSSGSGWNDGKPIPVFPWHSLVPFLNTTHPSPPSSAPPTVTTAPVPPDGTQQSSSVNDQEEGDDDVFDSTDSPTAIVVPSAKRRTQSLGALPKDDPKSPRKVKEKEHIRRPMNAFMIFSKRHRALVHKRHPNQDNRTVSKILGEWWYALNPSEKQQYHDLAFKVKEAHFKAHPDWKWCSRDRKKSSSGSQCKDATRKCLSTSDDLGAHLASGDSSDRQDTDNVKEETTGSKNGESGDSLAVALPWTENTSESSIGNVGPGNNDKDGDASSDDERMIICEDEGDCEPVIDLQCKERVVESDSEGGASDASPPRSPVGAGPPLAEGTHRPTPIMREPMPLLEAAPLGAPRPLGAAATAFHPTGAVFKGVQSPSKRNLAPEERQRESVSPLRPIASKPPAGMETMRHALLVPPTSTTQYAILSPPLNRAEGGADLTGLVLRGPSFSTSPPKGPGNILRPVQLPAAATQVQYLLPSFTVQPGSVGVKGVLQMIPSGSIQLGTPNTTTVGKVLASPPIVVSSPHSPSLQSVIVDAASTLQPPQIQLTPAEQSSSPRMLASPSAQCLLLPERCNSSPSASPNPPKIRCVIPSKDGRGSPLAMLTPPSAATTPLGFNKALASSGGTPPTSSPLASSPARSRVSPFFTGVLSMKSGNLTPTEPKLDSSPRSHRGSKALVASPATPGAEARMPPTENLTDTDAKALSSGLSSDRLLKASKSKKLLEPSDGMHAGSPREGPPTGSSLLRPSLDEQQWRLPKVPLEPIYSASTSSLVLEAAAAQEGSPKQQPFVLAPTPAQLGRAPGQLHQRKNSGAASSSQSSSPSEPPPCLTDLSDNASQPQPHTPQPLHPPMVGTVAEEGSVVNREESVVPREDSATAAKDSQSEQQQQPAKEPLLPPPVASPAPPSKESKKSVLKRTVNDGMDKVLEEVNFKAQFAKLPEYKPEESPSGAASLPSSPFVQTYRKRPKPSDVAEDGGDPNASKCTSGSSPVSTPRTPQTAGPKLEGTKFFGPSFNLDALADTRNDASDGDVGSPRTPKTPAEGEKSHSSLRRTLEQRRQLVMQLFTEEGWFPSAQATAAFQQRHRDVFSNKNTLQLKIREVRQKLMAQNNQANIATTPSAHDNTTTAEAPPAKSEPPNAPEPQTPRTGT</sequence>
<feature type="compositionally biased region" description="Polar residues" evidence="8">
    <location>
        <begin position="1535"/>
        <end position="1545"/>
    </location>
</feature>
<dbReference type="InterPro" id="IPR058607">
    <property type="entry name" value="HMG-box_Cic-like"/>
</dbReference>
<evidence type="ECO:0000313" key="10">
    <source>
        <dbReference type="EMBL" id="MAA21989.1"/>
    </source>
</evidence>
<feature type="region of interest" description="Disordered" evidence="8">
    <location>
        <begin position="959"/>
        <end position="995"/>
    </location>
</feature>
<reference evidence="10" key="1">
    <citation type="journal article" date="2017" name="Parasit. Vectors">
        <title>Sialotranscriptomics of Rhipicephalus zambeziensis reveals intricate expression profiles of secretory proteins and suggests tight temporal transcriptional regulation during blood-feeding.</title>
        <authorList>
            <person name="de Castro M.H."/>
            <person name="de Klerk D."/>
            <person name="Pienaar R."/>
            <person name="Rees D.J.G."/>
            <person name="Mans B.J."/>
        </authorList>
    </citation>
    <scope>NUCLEOTIDE SEQUENCE</scope>
    <source>
        <tissue evidence="10">Salivary glands</tissue>
    </source>
</reference>
<feature type="compositionally biased region" description="Pro residues" evidence="8">
    <location>
        <begin position="1550"/>
        <end position="1561"/>
    </location>
</feature>
<evidence type="ECO:0000256" key="2">
    <source>
        <dbReference type="ARBA" id="ARBA00022553"/>
    </source>
</evidence>
<feature type="region of interest" description="Disordered" evidence="8">
    <location>
        <begin position="1307"/>
        <end position="1407"/>
    </location>
</feature>
<dbReference type="InterPro" id="IPR032147">
    <property type="entry name" value="Cic_dom"/>
</dbReference>
<feature type="compositionally biased region" description="Acidic residues" evidence="8">
    <location>
        <begin position="721"/>
        <end position="731"/>
    </location>
</feature>
<keyword evidence="1" id="KW-0678">Repressor</keyword>
<evidence type="ECO:0000256" key="6">
    <source>
        <dbReference type="ARBA" id="ARBA00023242"/>
    </source>
</evidence>
<feature type="compositionally biased region" description="Low complexity" evidence="8">
    <location>
        <begin position="1602"/>
        <end position="1613"/>
    </location>
</feature>
<evidence type="ECO:0000256" key="3">
    <source>
        <dbReference type="ARBA" id="ARBA00023015"/>
    </source>
</evidence>
<feature type="compositionally biased region" description="Low complexity" evidence="8">
    <location>
        <begin position="438"/>
        <end position="448"/>
    </location>
</feature>
<dbReference type="InterPro" id="IPR036910">
    <property type="entry name" value="HMG_box_dom_sf"/>
</dbReference>
<feature type="region of interest" description="Disordered" evidence="8">
    <location>
        <begin position="427"/>
        <end position="482"/>
    </location>
</feature>
<feature type="compositionally biased region" description="Basic and acidic residues" evidence="8">
    <location>
        <begin position="755"/>
        <end position="769"/>
    </location>
</feature>
<dbReference type="EMBL" id="GFPF01010843">
    <property type="protein sequence ID" value="MAA21989.1"/>
    <property type="molecule type" value="Transcribed_RNA"/>
</dbReference>
<feature type="region of interest" description="Disordered" evidence="8">
    <location>
        <begin position="1433"/>
        <end position="1575"/>
    </location>
</feature>
<dbReference type="InterPro" id="IPR009071">
    <property type="entry name" value="HMG_box_dom"/>
</dbReference>
<dbReference type="PANTHER" id="PTHR13059:SF13">
    <property type="entry name" value="PROTEIN CAPICUA HOMOLOG"/>
    <property type="match status" value="1"/>
</dbReference>
<evidence type="ECO:0000256" key="7">
    <source>
        <dbReference type="PROSITE-ProRule" id="PRU00267"/>
    </source>
</evidence>
<dbReference type="SUPFAM" id="SSF47095">
    <property type="entry name" value="HMG-box"/>
    <property type="match status" value="1"/>
</dbReference>
<feature type="domain" description="HMG box" evidence="9">
    <location>
        <begin position="771"/>
        <end position="839"/>
    </location>
</feature>
<feature type="region of interest" description="Disordered" evidence="8">
    <location>
        <begin position="690"/>
        <end position="769"/>
    </location>
</feature>
<feature type="region of interest" description="Disordered" evidence="8">
    <location>
        <begin position="1595"/>
        <end position="1709"/>
    </location>
</feature>
<evidence type="ECO:0000256" key="8">
    <source>
        <dbReference type="SAM" id="MobiDB-lite"/>
    </source>
</evidence>
<dbReference type="SMART" id="SM00398">
    <property type="entry name" value="HMG"/>
    <property type="match status" value="1"/>
</dbReference>
<keyword evidence="5" id="KW-0804">Transcription</keyword>
<feature type="compositionally biased region" description="Basic and acidic residues" evidence="8">
    <location>
        <begin position="1696"/>
        <end position="1709"/>
    </location>
</feature>